<keyword evidence="3" id="KW-1185">Reference proteome</keyword>
<dbReference type="EMBL" id="LN871599">
    <property type="protein sequence ID" value="SIO73511.1"/>
    <property type="molecule type" value="Genomic_DNA"/>
</dbReference>
<keyword evidence="1" id="KW-0812">Transmembrane</keyword>
<dbReference type="Proteomes" id="UP000002899">
    <property type="component" value="Chromosome IV"/>
</dbReference>
<dbReference type="RefSeq" id="XP_021337605.1">
    <property type="nucleotide sequence ID" value="XM_021482345.1"/>
</dbReference>
<evidence type="ECO:0000256" key="1">
    <source>
        <dbReference type="SAM" id="Phobius"/>
    </source>
</evidence>
<protein>
    <submittedName>
        <fullName evidence="2">Glycosylphosphatidylinositol anchor attachment 1 protein, putative (GPAA1)</fullName>
    </submittedName>
</protein>
<reference evidence="2 3" key="1">
    <citation type="journal article" date="2012" name="Nucleic Acids Res.">
        <title>Sequencing of the smallest Apicomplexan genome from the human pathogen Babesia microti.</title>
        <authorList>
            <person name="Cornillot E."/>
            <person name="Hadj-Kaddour K."/>
            <person name="Dassouli A."/>
            <person name="Noel B."/>
            <person name="Ranwez V."/>
            <person name="Vacherie B."/>
            <person name="Augagneur Y."/>
            <person name="Bres V."/>
            <person name="Duclos A."/>
            <person name="Randazzo S."/>
            <person name="Carcy B."/>
            <person name="Debierre-Grockiego F."/>
            <person name="Delbecq S."/>
            <person name="Moubri-Menage K."/>
            <person name="Shams-Eldin H."/>
            <person name="Usmani-Brown S."/>
            <person name="Bringaud F."/>
            <person name="Wincker P."/>
            <person name="Vivares C.P."/>
            <person name="Schwarz R.T."/>
            <person name="Schetters T.P."/>
            <person name="Krause P.J."/>
            <person name="Gorenflot A."/>
            <person name="Berry V."/>
            <person name="Barbe V."/>
            <person name="Ben Mamoun C."/>
        </authorList>
    </citation>
    <scope>NUCLEOTIDE SEQUENCE [LARGE SCALE GENOMIC DNA]</scope>
    <source>
        <strain evidence="2 3">RI</strain>
    </source>
</reference>
<name>A0A1N6LXB9_BABMR</name>
<dbReference type="VEuPathDB" id="PiroplasmaDB:BmR1_04g05110"/>
<feature type="transmembrane region" description="Helical" evidence="1">
    <location>
        <begin position="12"/>
        <end position="38"/>
    </location>
</feature>
<evidence type="ECO:0000313" key="3">
    <source>
        <dbReference type="Proteomes" id="UP000002899"/>
    </source>
</evidence>
<dbReference type="AlphaFoldDB" id="A0A1N6LXB9"/>
<dbReference type="KEGG" id="bmic:BmR1_04g05110"/>
<gene>
    <name evidence="2" type="ORF">BmR1_04g05110</name>
</gene>
<dbReference type="GeneID" id="24425666"/>
<accession>A0A1N6LXB9</accession>
<organism evidence="2 3">
    <name type="scientific">Babesia microti (strain RI)</name>
    <dbReference type="NCBI Taxonomy" id="1133968"/>
    <lineage>
        <taxon>Eukaryota</taxon>
        <taxon>Sar</taxon>
        <taxon>Alveolata</taxon>
        <taxon>Apicomplexa</taxon>
        <taxon>Aconoidasida</taxon>
        <taxon>Piroplasmida</taxon>
        <taxon>Babesiidae</taxon>
        <taxon>Babesia</taxon>
    </lineage>
</organism>
<reference evidence="2 3" key="3">
    <citation type="journal article" date="2016" name="Sci. Rep.">
        <title>Genome-wide diversity and gene expression profiling of Babesia microti isolates identify polymorphic genes that mediate host-pathogen interactions.</title>
        <authorList>
            <person name="Silva J.C."/>
            <person name="Cornillot E."/>
            <person name="McCracken C."/>
            <person name="Usmani-Brown S."/>
            <person name="Dwivedi A."/>
            <person name="Ifeonu O.O."/>
            <person name="Crabtree J."/>
            <person name="Gotia H.T."/>
            <person name="Virji A.Z."/>
            <person name="Reynes C."/>
            <person name="Colinge J."/>
            <person name="Kumar V."/>
            <person name="Lawres L."/>
            <person name="Pazzi J.E."/>
            <person name="Pablo J.V."/>
            <person name="Hung C."/>
            <person name="Brancato J."/>
            <person name="Kumari P."/>
            <person name="Orvis J."/>
            <person name="Tretina K."/>
            <person name="Chibucos M."/>
            <person name="Ott S."/>
            <person name="Sadzewicz L."/>
            <person name="Sengamalay N."/>
            <person name="Shetty A.C."/>
            <person name="Su Q."/>
            <person name="Tallon L."/>
            <person name="Fraser C.M."/>
            <person name="Frutos R."/>
            <person name="Molina D.M."/>
            <person name="Krause P.J."/>
            <person name="Ben Mamoun C."/>
        </authorList>
    </citation>
    <scope>NUCLEOTIDE SEQUENCE [LARGE SCALE GENOMIC DNA]</scope>
    <source>
        <strain evidence="2 3">RI</strain>
    </source>
</reference>
<keyword evidence="1" id="KW-0472">Membrane</keyword>
<feature type="transmembrane region" description="Helical" evidence="1">
    <location>
        <begin position="376"/>
        <end position="398"/>
    </location>
</feature>
<reference evidence="2 3" key="2">
    <citation type="journal article" date="2013" name="PLoS ONE">
        <title>Whole genome mapping and re-organization of the nuclear and mitochondrial genomes of Babesia microti isolates.</title>
        <authorList>
            <person name="Cornillot E."/>
            <person name="Dassouli A."/>
            <person name="Garg A."/>
            <person name="Pachikara N."/>
            <person name="Randazzo S."/>
            <person name="Depoix D."/>
            <person name="Carcy B."/>
            <person name="Delbecq S."/>
            <person name="Frutos R."/>
            <person name="Silva J.C."/>
            <person name="Sutton R."/>
            <person name="Krause P.J."/>
            <person name="Mamoun C.B."/>
        </authorList>
    </citation>
    <scope>NUCLEOTIDE SEQUENCE [LARGE SCALE GENOMIC DNA]</scope>
    <source>
        <strain evidence="2 3">RI</strain>
    </source>
</reference>
<keyword evidence="1" id="KW-1133">Transmembrane helix</keyword>
<proteinExistence type="predicted"/>
<evidence type="ECO:0000313" key="2">
    <source>
        <dbReference type="EMBL" id="SIO73511.1"/>
    </source>
</evidence>
<feature type="transmembrane region" description="Helical" evidence="1">
    <location>
        <begin position="410"/>
        <end position="432"/>
    </location>
</feature>
<sequence>MAAGPASRIRYIAILLSIFVGKFRCTIIALSLVSILLLPALKENNFILTHSFLTGSAIDRVTDRDISFSSRIQPILESELTSIYQYEDQLIDDVGKKAKKPTLPENFSQFIPYQHTKSGGTDEIETIVPQGYISIAEKIKHEIPNIDIFFHKYVYENMCKYSIFIILKCKRCVPFFSNLTVSTMDKDTTFASSLLLGVLSSLADKPFLSQNHYYLLVHKHVKFTKAISTFLYSYNYAMDLPFQNHQIHISHVLDFDENCANNIYLYYEGLNGYKPPLDWSVTALNEFVRHGIYILTLPLWESLRRQAFNLHLHKQHSALMDFGIPSFTIAGKCNKNLAHTRTTLLRALHVLARDQGSMDESMDECMNFYTFISNKYFLSFSSHFIPLLGLIITSLFHALNNTGTRNPQTLFYGLAFYMLNILILASLPYSIITNVTQNLFGGYLMRFYPLTIGKESILLLHT</sequence>